<dbReference type="InterPro" id="IPR010388">
    <property type="entry name" value="Anaerobic_Co-chelatase"/>
</dbReference>
<keyword evidence="2" id="KW-0170">Cobalt</keyword>
<organism evidence="3 4">
    <name type="scientific">Pelosinus fermentans B4</name>
    <dbReference type="NCBI Taxonomy" id="1149862"/>
    <lineage>
        <taxon>Bacteria</taxon>
        <taxon>Bacillati</taxon>
        <taxon>Bacillota</taxon>
        <taxon>Negativicutes</taxon>
        <taxon>Selenomonadales</taxon>
        <taxon>Sporomusaceae</taxon>
        <taxon>Pelosinus</taxon>
    </lineage>
</organism>
<feature type="binding site" evidence="2">
    <location>
        <position position="187"/>
    </location>
    <ligand>
        <name>Co(2+)</name>
        <dbReference type="ChEBI" id="CHEBI:48828"/>
    </ligand>
</feature>
<dbReference type="Pfam" id="PF06180">
    <property type="entry name" value="CbiK"/>
    <property type="match status" value="1"/>
</dbReference>
<dbReference type="GO" id="GO:0019251">
    <property type="term" value="P:anaerobic cobalamin biosynthetic process"/>
    <property type="evidence" value="ECO:0007669"/>
    <property type="project" value="InterPro"/>
</dbReference>
<comment type="caution">
    <text evidence="3">The sequence shown here is derived from an EMBL/GenBank/DDBJ whole genome shotgun (WGS) entry which is preliminary data.</text>
</comment>
<evidence type="ECO:0000313" key="3">
    <source>
        <dbReference type="EMBL" id="EIW19101.1"/>
    </source>
</evidence>
<feature type="binding site" evidence="2">
    <location>
        <position position="156"/>
    </location>
    <ligand>
        <name>Co(2+)</name>
        <dbReference type="ChEBI" id="CHEBI:48828"/>
    </ligand>
</feature>
<dbReference type="PATRIC" id="fig|1149862.3.peg.2062"/>
<evidence type="ECO:0000313" key="4">
    <source>
        <dbReference type="Proteomes" id="UP000004324"/>
    </source>
</evidence>
<dbReference type="Proteomes" id="UP000004324">
    <property type="component" value="Unassembled WGS sequence"/>
</dbReference>
<dbReference type="GO" id="GO:0046872">
    <property type="term" value="F:metal ion binding"/>
    <property type="evidence" value="ECO:0007669"/>
    <property type="project" value="UniProtKB-KW"/>
</dbReference>
<proteinExistence type="predicted"/>
<dbReference type="Gene3D" id="3.40.50.1400">
    <property type="match status" value="2"/>
</dbReference>
<keyword evidence="2" id="KW-0479">Metal-binding</keyword>
<evidence type="ECO:0000256" key="1">
    <source>
        <dbReference type="PIRSR" id="PIRSR033579-1"/>
    </source>
</evidence>
<dbReference type="SUPFAM" id="SSF53800">
    <property type="entry name" value="Chelatase"/>
    <property type="match status" value="1"/>
</dbReference>
<accession>I9LFF6</accession>
<reference evidence="3 4" key="1">
    <citation type="journal article" date="2012" name="J. Bacteriol.">
        <title>Draft Genome Sequences for Two Metal-Reducing Pelosinus fermentans Strains Isolated from a Cr(VI)-Contaminated Site and for Type Strain R7.</title>
        <authorList>
            <person name="Brown S.D."/>
            <person name="Podar M."/>
            <person name="Klingeman D.M."/>
            <person name="Johnson C.M."/>
            <person name="Yang Z.K."/>
            <person name="Utturkar S.M."/>
            <person name="Land M.L."/>
            <person name="Mosher J.J."/>
            <person name="Hurt R.A.Jr."/>
            <person name="Phelps T.J."/>
            <person name="Palumbo A.V."/>
            <person name="Arkin A.P."/>
            <person name="Hazen T.C."/>
            <person name="Elias D.A."/>
        </authorList>
    </citation>
    <scope>NUCLEOTIDE SEQUENCE [LARGE SCALE GENOMIC DNA]</scope>
    <source>
        <strain evidence="3 4">B4</strain>
    </source>
</reference>
<name>I9LFF6_9FIRM</name>
<dbReference type="CDD" id="cd03412">
    <property type="entry name" value="CbiK_N"/>
    <property type="match status" value="1"/>
</dbReference>
<keyword evidence="4" id="KW-1185">Reference proteome</keyword>
<dbReference type="GO" id="GO:0016852">
    <property type="term" value="F:sirohydrochlorin cobaltochelatase activity"/>
    <property type="evidence" value="ECO:0007669"/>
    <property type="project" value="InterPro"/>
</dbReference>
<gene>
    <name evidence="3" type="ORF">FB4_0626</name>
</gene>
<dbReference type="AlphaFoldDB" id="I9LFF6"/>
<dbReference type="OrthoDB" id="9770331at2"/>
<dbReference type="RefSeq" id="WP_007933717.1">
    <property type="nucleotide sequence ID" value="NZ_AKVJ01000022.1"/>
</dbReference>
<sequence>MMKKAIVVVSFGTTYQEGLRLNIESVENKIKANFPEYEVRRAFTSRIVIKRLAARDGIHIDTETEAIQRLEDEGYKEVYVQPLHVVGGEEFDKIKKIVIQYIHGHQKAFDKLVIGRPLLYYTGQEDRPDDYVEAIEALTAQLPNVESQEAIVFMGHGGVHPANTAYAALQMKMEEAGLNHVFVYTVEGFPPLESVIAKLKKRNIKKVTLMPFMLVAGDHVNNDMAGDEEDSAKSQLVKAGFTVDVYLHGLGENTKIQDLYVQHLKDAMSQKAGHGMCKH</sequence>
<dbReference type="PIRSF" id="PIRSF033579">
    <property type="entry name" value="Anaer_Co_chel"/>
    <property type="match status" value="1"/>
</dbReference>
<feature type="binding site" evidence="2">
    <location>
        <position position="219"/>
    </location>
    <ligand>
        <name>Co(2+)</name>
        <dbReference type="ChEBI" id="CHEBI:48828"/>
    </ligand>
</feature>
<protein>
    <submittedName>
        <fullName evidence="3">Anaerobic cobalt chelatase</fullName>
    </submittedName>
</protein>
<evidence type="ECO:0000256" key="2">
    <source>
        <dbReference type="PIRSR" id="PIRSR033579-3"/>
    </source>
</evidence>
<feature type="active site" description="Proton acceptor" evidence="1">
    <location>
        <position position="156"/>
    </location>
</feature>
<dbReference type="EMBL" id="AKVJ01000022">
    <property type="protein sequence ID" value="EIW19101.1"/>
    <property type="molecule type" value="Genomic_DNA"/>
</dbReference>
<dbReference type="CDD" id="cd03413">
    <property type="entry name" value="CbiK_C"/>
    <property type="match status" value="1"/>
</dbReference>